<name>A0A4C1U910_EUMVA</name>
<sequence>MALHQFSVLLAILLIFLSATAAPTKDEEAIAKVDDEVREQMEEIMVPAESQNPFMPKFAMKKFKERRQMWAQRRNDQGNRRQDGGKRKADCSRPYWSYY</sequence>
<feature type="region of interest" description="Disordered" evidence="1">
    <location>
        <begin position="69"/>
        <end position="99"/>
    </location>
</feature>
<reference evidence="3 4" key="1">
    <citation type="journal article" date="2019" name="Commun. Biol.">
        <title>The bagworm genome reveals a unique fibroin gene that provides high tensile strength.</title>
        <authorList>
            <person name="Kono N."/>
            <person name="Nakamura H."/>
            <person name="Ohtoshi R."/>
            <person name="Tomita M."/>
            <person name="Numata K."/>
            <person name="Arakawa K."/>
        </authorList>
    </citation>
    <scope>NUCLEOTIDE SEQUENCE [LARGE SCALE GENOMIC DNA]</scope>
</reference>
<feature type="signal peptide" evidence="2">
    <location>
        <begin position="1"/>
        <end position="21"/>
    </location>
</feature>
<keyword evidence="4" id="KW-1185">Reference proteome</keyword>
<comment type="caution">
    <text evidence="3">The sequence shown here is derived from an EMBL/GenBank/DDBJ whole genome shotgun (WGS) entry which is preliminary data.</text>
</comment>
<evidence type="ECO:0000256" key="2">
    <source>
        <dbReference type="SAM" id="SignalP"/>
    </source>
</evidence>
<evidence type="ECO:0000313" key="3">
    <source>
        <dbReference type="EMBL" id="GBP22376.1"/>
    </source>
</evidence>
<evidence type="ECO:0000256" key="1">
    <source>
        <dbReference type="SAM" id="MobiDB-lite"/>
    </source>
</evidence>
<accession>A0A4C1U910</accession>
<keyword evidence="2" id="KW-0732">Signal</keyword>
<dbReference type="AlphaFoldDB" id="A0A4C1U910"/>
<dbReference type="EMBL" id="BGZK01000139">
    <property type="protein sequence ID" value="GBP22376.1"/>
    <property type="molecule type" value="Genomic_DNA"/>
</dbReference>
<protein>
    <submittedName>
        <fullName evidence="3">Uncharacterized protein</fullName>
    </submittedName>
</protein>
<proteinExistence type="predicted"/>
<evidence type="ECO:0000313" key="4">
    <source>
        <dbReference type="Proteomes" id="UP000299102"/>
    </source>
</evidence>
<dbReference type="Proteomes" id="UP000299102">
    <property type="component" value="Unassembled WGS sequence"/>
</dbReference>
<organism evidence="3 4">
    <name type="scientific">Eumeta variegata</name>
    <name type="common">Bagworm moth</name>
    <name type="synonym">Eumeta japonica</name>
    <dbReference type="NCBI Taxonomy" id="151549"/>
    <lineage>
        <taxon>Eukaryota</taxon>
        <taxon>Metazoa</taxon>
        <taxon>Ecdysozoa</taxon>
        <taxon>Arthropoda</taxon>
        <taxon>Hexapoda</taxon>
        <taxon>Insecta</taxon>
        <taxon>Pterygota</taxon>
        <taxon>Neoptera</taxon>
        <taxon>Endopterygota</taxon>
        <taxon>Lepidoptera</taxon>
        <taxon>Glossata</taxon>
        <taxon>Ditrysia</taxon>
        <taxon>Tineoidea</taxon>
        <taxon>Psychidae</taxon>
        <taxon>Oiketicinae</taxon>
        <taxon>Eumeta</taxon>
    </lineage>
</organism>
<feature type="chain" id="PRO_5020034567" evidence="2">
    <location>
        <begin position="22"/>
        <end position="99"/>
    </location>
</feature>
<gene>
    <name evidence="3" type="ORF">EVAR_11892_1</name>
</gene>
<feature type="compositionally biased region" description="Basic and acidic residues" evidence="1">
    <location>
        <begin position="73"/>
        <end position="91"/>
    </location>
</feature>